<proteinExistence type="predicted"/>
<evidence type="ECO:0000313" key="1">
    <source>
        <dbReference type="EMBL" id="ABB46616.1"/>
    </source>
</evidence>
<dbReference type="EMBL" id="DP000086">
    <property type="protein sequence ID" value="ABB46616.1"/>
    <property type="molecule type" value="Genomic_DNA"/>
</dbReference>
<sequence>MEVKNKCFRMLLIKRWEGFPRGKCHGYGKSTKDYGNNPHRQVYNIVLLGKGSGFRIVLYRGEFGISEFYLEIKIIVPTYPKTLFILSWGIHVGNERGKRNRGMTSLPSITAGTVSVMETWKLRACSL</sequence>
<gene>
    <name evidence="1" type="ordered locus">LOC_Os10g02330</name>
</gene>
<dbReference type="AlphaFoldDB" id="Q33BF3"/>
<organism evidence="1">
    <name type="scientific">Oryza sativa subsp. japonica</name>
    <name type="common">Rice</name>
    <dbReference type="NCBI Taxonomy" id="39947"/>
    <lineage>
        <taxon>Eukaryota</taxon>
        <taxon>Viridiplantae</taxon>
        <taxon>Streptophyta</taxon>
        <taxon>Embryophyta</taxon>
        <taxon>Tracheophyta</taxon>
        <taxon>Spermatophyta</taxon>
        <taxon>Magnoliopsida</taxon>
        <taxon>Liliopsida</taxon>
        <taxon>Poales</taxon>
        <taxon>Poaceae</taxon>
        <taxon>BOP clade</taxon>
        <taxon>Oryzoideae</taxon>
        <taxon>Oryzeae</taxon>
        <taxon>Oryzinae</taxon>
        <taxon>Oryza</taxon>
        <taxon>Oryza sativa</taxon>
    </lineage>
</organism>
<reference evidence="1" key="2">
    <citation type="submission" date="2003-05" db="EMBL/GenBank/DDBJ databases">
        <authorList>
            <person name="Buell C.R."/>
            <person name="Wing R.A."/>
            <person name="McCombie W.R."/>
            <person name="Messing J."/>
            <person name="Yuan Q."/>
            <person name="Ouyang S."/>
        </authorList>
    </citation>
    <scope>NUCLEOTIDE SEQUENCE</scope>
</reference>
<accession>Q33BF3</accession>
<reference evidence="1" key="3">
    <citation type="submission" date="2006-07" db="EMBL/GenBank/DDBJ databases">
        <authorList>
            <person name="Buell R."/>
        </authorList>
    </citation>
    <scope>NUCLEOTIDE SEQUENCE</scope>
</reference>
<reference evidence="1" key="1">
    <citation type="journal article" date="2003" name="Science">
        <title>In-depth view of structure, activity, and evolution of rice chromosome 10.</title>
        <authorList>
            <consortium name="Rice Chromosome 10 Sequencing Consortium"/>
        </authorList>
    </citation>
    <scope>NUCLEOTIDE SEQUENCE [LARGE SCALE GENOMIC DNA]</scope>
</reference>
<name>Q33BF3_ORYSJ</name>
<protein>
    <submittedName>
        <fullName evidence="1">Uncharacterized protein</fullName>
    </submittedName>
</protein>